<gene>
    <name evidence="1" type="ORF">EYF80_031027</name>
</gene>
<name>A0A4Z2H1K8_9TELE</name>
<reference evidence="1 2" key="1">
    <citation type="submission" date="2019-03" db="EMBL/GenBank/DDBJ databases">
        <title>First draft genome of Liparis tanakae, snailfish: a comprehensive survey of snailfish specific genes.</title>
        <authorList>
            <person name="Kim W."/>
            <person name="Song I."/>
            <person name="Jeong J.-H."/>
            <person name="Kim D."/>
            <person name="Kim S."/>
            <person name="Ryu S."/>
            <person name="Song J.Y."/>
            <person name="Lee S.K."/>
        </authorList>
    </citation>
    <scope>NUCLEOTIDE SEQUENCE [LARGE SCALE GENOMIC DNA]</scope>
    <source>
        <tissue evidence="1">Muscle</tissue>
    </source>
</reference>
<organism evidence="1 2">
    <name type="scientific">Liparis tanakae</name>
    <name type="common">Tanaka's snailfish</name>
    <dbReference type="NCBI Taxonomy" id="230148"/>
    <lineage>
        <taxon>Eukaryota</taxon>
        <taxon>Metazoa</taxon>
        <taxon>Chordata</taxon>
        <taxon>Craniata</taxon>
        <taxon>Vertebrata</taxon>
        <taxon>Euteleostomi</taxon>
        <taxon>Actinopterygii</taxon>
        <taxon>Neopterygii</taxon>
        <taxon>Teleostei</taxon>
        <taxon>Neoteleostei</taxon>
        <taxon>Acanthomorphata</taxon>
        <taxon>Eupercaria</taxon>
        <taxon>Perciformes</taxon>
        <taxon>Cottioidei</taxon>
        <taxon>Cottales</taxon>
        <taxon>Liparidae</taxon>
        <taxon>Liparis</taxon>
    </lineage>
</organism>
<accession>A0A4Z2H1K8</accession>
<evidence type="ECO:0000313" key="2">
    <source>
        <dbReference type="Proteomes" id="UP000314294"/>
    </source>
</evidence>
<protein>
    <submittedName>
        <fullName evidence="1">Uncharacterized protein</fullName>
    </submittedName>
</protein>
<dbReference type="Proteomes" id="UP000314294">
    <property type="component" value="Unassembled WGS sequence"/>
</dbReference>
<dbReference type="EMBL" id="SRLO01000371">
    <property type="protein sequence ID" value="TNN58782.1"/>
    <property type="molecule type" value="Genomic_DNA"/>
</dbReference>
<evidence type="ECO:0000313" key="1">
    <source>
        <dbReference type="EMBL" id="TNN58782.1"/>
    </source>
</evidence>
<sequence length="73" mass="8298">MHTYDHIIRRTACTSDGDHAALTRHAEQHVRRVTGRMPPGGGHQSEYLASETRDAFLLFPVENQRMEARPSLN</sequence>
<keyword evidence="2" id="KW-1185">Reference proteome</keyword>
<comment type="caution">
    <text evidence="1">The sequence shown here is derived from an EMBL/GenBank/DDBJ whole genome shotgun (WGS) entry which is preliminary data.</text>
</comment>
<dbReference type="AlphaFoldDB" id="A0A4Z2H1K8"/>
<proteinExistence type="predicted"/>